<name>A0ACB9YA73_PLABR</name>
<accession>A0ACB9YA73</accession>
<comment type="caution">
    <text evidence="1">The sequence shown here is derived from an EMBL/GenBank/DDBJ whole genome shotgun (WGS) entry which is preliminary data.</text>
</comment>
<evidence type="ECO:0000313" key="1">
    <source>
        <dbReference type="EMBL" id="KAI4838955.1"/>
    </source>
</evidence>
<dbReference type="EMBL" id="CM043776">
    <property type="protein sequence ID" value="KAI4838955.1"/>
    <property type="molecule type" value="Genomic_DNA"/>
</dbReference>
<gene>
    <name evidence="1" type="ORF">MKS88_002467</name>
</gene>
<protein>
    <submittedName>
        <fullName evidence="1">Ras-like G protein</fullName>
    </submittedName>
</protein>
<keyword evidence="2" id="KW-1185">Reference proteome</keyword>
<evidence type="ECO:0000313" key="2">
    <source>
        <dbReference type="Proteomes" id="UP001056978"/>
    </source>
</evidence>
<dbReference type="Proteomes" id="UP001056978">
    <property type="component" value="Chromosome 8"/>
</dbReference>
<organism evidence="1 2">
    <name type="scientific">Plasmodium brasilianum</name>
    <dbReference type="NCBI Taxonomy" id="5824"/>
    <lineage>
        <taxon>Eukaryota</taxon>
        <taxon>Sar</taxon>
        <taxon>Alveolata</taxon>
        <taxon>Apicomplexa</taxon>
        <taxon>Aconoidasida</taxon>
        <taxon>Haemosporida</taxon>
        <taxon>Plasmodiidae</taxon>
        <taxon>Plasmodium</taxon>
        <taxon>Plasmodium (Plasmodium)</taxon>
    </lineage>
</organism>
<proteinExistence type="predicted"/>
<reference evidence="1" key="1">
    <citation type="submission" date="2022-06" db="EMBL/GenBank/DDBJ databases">
        <title>The First Complete Genome of the Simian Malaria Parasite Plasmodium brasilianum.</title>
        <authorList>
            <person name="Bajic M."/>
            <person name="Ravishankar S."/>
        </authorList>
    </citation>
    <scope>NUCLEOTIDE SEQUENCE</scope>
    <source>
        <strain evidence="1">Bolivian I</strain>
    </source>
</reference>
<sequence length="839" mass="99231">MKCIFEKLVRSLCYNVSIVGAANSGKSSLYNYILDELNVNNKRSSVVSNIANYSIEYNENVVKIEKKKCVFIDTIGLNEMMITKLEQWKLKEYNITYEKNNIVKNYYNTIINSDLLLFCLNPFDVRIIDIISYNIIHDIYKEHANILTVVYNAHWKEGTCRTNGIAHNDYTHNDILRNLCDIFESFKNIVFYPSTFITHDEQQQQQGRQLQQQQQQQQQLQLQRQEDLLFMLRHRIKEISGAIKRSGNYIRRTAEQDEATSTRATESNPQRNADQDDEEMLDLIDESLRIFQPSLTKETKNYFYKFVNLKKKEKLNDALFNSYFSEHILKKSLRRITQSSQREANEWTTENKEEENVHKNNIENGEHRMNKSGKMWQADDSIAFNNLKKEDGNRTAYDEEPNDYFYFLKKMQSNKFEERKKMIGKLKNKRIQILKNIINRDENANPYDLINLSERYIFDSENGAGVEQNEDEASRGNGNHRNETPRANEGYMNHSHVDNTDRMRQDHADNADNADNADRTKNDHTDNRNGIIPPIVELNNEMNSDKGRKRLSSRSSTPNNEINICVLGEQNCGKTTLVESILKENIINEKDVYALFGRRKYINNDMCINYKDKQIQILDSCSLKKQHKFINEDMYHNENNRVYNNIRKSSICIYIKEAKNNSIQLHKEDKKMIFYLLKEKKNILFLISKADLIITDFEKKKCEFLKIFQAAFNDIPVMFINTNNTYHIQSLLHKVVHIHNRNNSTISTSTLNLFLTQFLKLFPIPWKNKKKCHFKFIKQIRTNPVTFLIFTNLYKQIPNNYLSFFKKKLKHEFDLKYVNIQFVFKTTCENRHVRKNQRV</sequence>